<dbReference type="PANTHER" id="PTHR42921:SF4">
    <property type="entry name" value="ACETOACETYL-COA SYNTHASE (AFU_ORTHOLOGUE AFUA_8G04770)"/>
    <property type="match status" value="1"/>
</dbReference>
<dbReference type="OrthoDB" id="10253869at2759"/>
<gene>
    <name evidence="4" type="ORF">M501DRAFT_1000536</name>
</gene>
<dbReference type="Pfam" id="PF00501">
    <property type="entry name" value="AMP-binding"/>
    <property type="match status" value="1"/>
</dbReference>
<evidence type="ECO:0000259" key="3">
    <source>
        <dbReference type="Pfam" id="PF16177"/>
    </source>
</evidence>
<evidence type="ECO:0000256" key="1">
    <source>
        <dbReference type="ARBA" id="ARBA00006432"/>
    </source>
</evidence>
<comment type="caution">
    <text evidence="4">The sequence shown here is derived from an EMBL/GenBank/DDBJ whole genome shotgun (WGS) entry which is preliminary data.</text>
</comment>
<dbReference type="InterPro" id="IPR042099">
    <property type="entry name" value="ANL_N_sf"/>
</dbReference>
<dbReference type="InterPro" id="IPR020845">
    <property type="entry name" value="AMP-binding_CS"/>
</dbReference>
<dbReference type="Gene3D" id="3.40.50.12780">
    <property type="entry name" value="N-terminal domain of ligase-like"/>
    <property type="match status" value="1"/>
</dbReference>
<dbReference type="SUPFAM" id="SSF56801">
    <property type="entry name" value="Acetyl-CoA synthetase-like"/>
    <property type="match status" value="1"/>
</dbReference>
<evidence type="ECO:0000313" key="5">
    <source>
        <dbReference type="Proteomes" id="UP000799429"/>
    </source>
</evidence>
<dbReference type="Pfam" id="PF16177">
    <property type="entry name" value="ACAS_N"/>
    <property type="match status" value="1"/>
</dbReference>
<dbReference type="GO" id="GO:0030729">
    <property type="term" value="F:acetoacetate-CoA ligase activity"/>
    <property type="evidence" value="ECO:0007669"/>
    <property type="project" value="TreeGrafter"/>
</dbReference>
<dbReference type="PANTHER" id="PTHR42921">
    <property type="entry name" value="ACETOACETYL-COA SYNTHETASE"/>
    <property type="match status" value="1"/>
</dbReference>
<dbReference type="InterPro" id="IPR000873">
    <property type="entry name" value="AMP-dep_synth/lig_dom"/>
</dbReference>
<feature type="domain" description="Acetyl-coenzyme A synthetase N-terminal" evidence="3">
    <location>
        <begin position="42"/>
        <end position="101"/>
    </location>
</feature>
<protein>
    <submittedName>
        <fullName evidence="4">Acetoacetyl-CoA synthase</fullName>
    </submittedName>
</protein>
<sequence length="507" mass="55969">MGDAYGLHTPRKIWEHPNPKGTSMWKFIESVNRRRGLNLKGYRDLYAWSVGDNRVDFWNDVWKGVVGLIYEGSYDQVVDPNARMDSIPHWFRGVRLNFAENILYSQSSPSDPSTRSTAGKEDSKIVLTAVREGGEFLRQVTWGELRRRVGILANALKARGVRKGDRVAIVASNSVDTLCVFMATTALGGLFTSSSTDMGTKGVLDRLLQIRPKFVFVDDWAVYNGKTTDLRKKVAGIARGLKDVEEFQGMVVQPRFDKAADIAMVPRAETLEKFVEAAGGKNKIPFERVEFRDPFLVVYSSGTTGTPKCIVHSTGGVLLSSKKEGILHKDLGPDTVAMQFTTTGWIMYMASIVTLLHGARVVMYDGSPFYPDLKFFISLAAQQKVTIFGISPRYLHELQKNNISPREICNLSSFRTVTSTGMVLSDALFEWFYDTGFPKHVQLANISGGTDIAGCFGMENPLEPVYVGGTMGPSLGIKVEVYDQMIEGGKGVKGRAVEDGVPGELVA</sequence>
<dbReference type="InterPro" id="IPR032387">
    <property type="entry name" value="ACAS_N"/>
</dbReference>
<organism evidence="4 5">
    <name type="scientific">Patellaria atrata CBS 101060</name>
    <dbReference type="NCBI Taxonomy" id="1346257"/>
    <lineage>
        <taxon>Eukaryota</taxon>
        <taxon>Fungi</taxon>
        <taxon>Dikarya</taxon>
        <taxon>Ascomycota</taxon>
        <taxon>Pezizomycotina</taxon>
        <taxon>Dothideomycetes</taxon>
        <taxon>Dothideomycetes incertae sedis</taxon>
        <taxon>Patellariales</taxon>
        <taxon>Patellariaceae</taxon>
        <taxon>Patellaria</taxon>
    </lineage>
</organism>
<dbReference type="Proteomes" id="UP000799429">
    <property type="component" value="Unassembled WGS sequence"/>
</dbReference>
<proteinExistence type="inferred from homology"/>
<evidence type="ECO:0000259" key="2">
    <source>
        <dbReference type="Pfam" id="PF00501"/>
    </source>
</evidence>
<dbReference type="AlphaFoldDB" id="A0A9P4SF25"/>
<dbReference type="PROSITE" id="PS00455">
    <property type="entry name" value="AMP_BINDING"/>
    <property type="match status" value="1"/>
</dbReference>
<name>A0A9P4SF25_9PEZI</name>
<dbReference type="EMBL" id="MU006091">
    <property type="protein sequence ID" value="KAF2841360.1"/>
    <property type="molecule type" value="Genomic_DNA"/>
</dbReference>
<evidence type="ECO:0000313" key="4">
    <source>
        <dbReference type="EMBL" id="KAF2841360.1"/>
    </source>
</evidence>
<keyword evidence="5" id="KW-1185">Reference proteome</keyword>
<accession>A0A9P4SF25</accession>
<reference evidence="4" key="1">
    <citation type="journal article" date="2020" name="Stud. Mycol.">
        <title>101 Dothideomycetes genomes: a test case for predicting lifestyles and emergence of pathogens.</title>
        <authorList>
            <person name="Haridas S."/>
            <person name="Albert R."/>
            <person name="Binder M."/>
            <person name="Bloem J."/>
            <person name="Labutti K."/>
            <person name="Salamov A."/>
            <person name="Andreopoulos B."/>
            <person name="Baker S."/>
            <person name="Barry K."/>
            <person name="Bills G."/>
            <person name="Bluhm B."/>
            <person name="Cannon C."/>
            <person name="Castanera R."/>
            <person name="Culley D."/>
            <person name="Daum C."/>
            <person name="Ezra D."/>
            <person name="Gonzalez J."/>
            <person name="Henrissat B."/>
            <person name="Kuo A."/>
            <person name="Liang C."/>
            <person name="Lipzen A."/>
            <person name="Lutzoni F."/>
            <person name="Magnuson J."/>
            <person name="Mondo S."/>
            <person name="Nolan M."/>
            <person name="Ohm R."/>
            <person name="Pangilinan J."/>
            <person name="Park H.-J."/>
            <person name="Ramirez L."/>
            <person name="Alfaro M."/>
            <person name="Sun H."/>
            <person name="Tritt A."/>
            <person name="Yoshinaga Y."/>
            <person name="Zwiers L.-H."/>
            <person name="Turgeon B."/>
            <person name="Goodwin S."/>
            <person name="Spatafora J."/>
            <person name="Crous P."/>
            <person name="Grigoriev I."/>
        </authorList>
    </citation>
    <scope>NUCLEOTIDE SEQUENCE</scope>
    <source>
        <strain evidence="4">CBS 101060</strain>
    </source>
</reference>
<comment type="similarity">
    <text evidence="1">Belongs to the ATP-dependent AMP-binding enzyme family.</text>
</comment>
<feature type="domain" description="AMP-dependent synthetase/ligase" evidence="2">
    <location>
        <begin position="137"/>
        <end position="506"/>
    </location>
</feature>